<dbReference type="Pfam" id="PF10369">
    <property type="entry name" value="ALS_ss_C"/>
    <property type="match status" value="1"/>
</dbReference>
<evidence type="ECO:0000313" key="2">
    <source>
        <dbReference type="EMBL" id="ETJ29002.1"/>
    </source>
</evidence>
<evidence type="ECO:0000259" key="1">
    <source>
        <dbReference type="Pfam" id="PF10369"/>
    </source>
</evidence>
<name>W1XF69_9ZZZZ</name>
<sequence length="36" mass="3992">SALINLMKEYGIEEVARTGVTALQRGEKTIKNTIEN</sequence>
<proteinExistence type="predicted"/>
<comment type="caution">
    <text evidence="2">The sequence shown here is derived from an EMBL/GenBank/DDBJ whole genome shotgun (WGS) entry which is preliminary data.</text>
</comment>
<dbReference type="InterPro" id="IPR027271">
    <property type="entry name" value="Acetolactate_synth/TF_NikR_C"/>
</dbReference>
<dbReference type="EMBL" id="AZMM01016455">
    <property type="protein sequence ID" value="ETJ29002.1"/>
    <property type="molecule type" value="Genomic_DNA"/>
</dbReference>
<feature type="non-terminal residue" evidence="2">
    <location>
        <position position="1"/>
    </location>
</feature>
<dbReference type="InterPro" id="IPR019455">
    <property type="entry name" value="Acetolactate_synth_ssu_C"/>
</dbReference>
<organism evidence="2">
    <name type="scientific">human gut metagenome</name>
    <dbReference type="NCBI Taxonomy" id="408170"/>
    <lineage>
        <taxon>unclassified sequences</taxon>
        <taxon>metagenomes</taxon>
        <taxon>organismal metagenomes</taxon>
    </lineage>
</organism>
<protein>
    <submittedName>
        <fullName evidence="2">Acetolactate synthase, small subunit</fullName>
    </submittedName>
</protein>
<dbReference type="Gene3D" id="3.30.70.1150">
    <property type="entry name" value="ACT-like. Chain A, domain 2"/>
    <property type="match status" value="1"/>
</dbReference>
<dbReference type="SUPFAM" id="SSF55021">
    <property type="entry name" value="ACT-like"/>
    <property type="match status" value="1"/>
</dbReference>
<dbReference type="AlphaFoldDB" id="W1XF69"/>
<reference evidence="2" key="1">
    <citation type="submission" date="2013-12" db="EMBL/GenBank/DDBJ databases">
        <title>A Varibaculum cambriense genome reconstructed from a premature infant gut community with otherwise low bacterial novelty that shifts toward anaerobic metabolism during the third week of life.</title>
        <authorList>
            <person name="Brown C.T."/>
            <person name="Sharon I."/>
            <person name="Thomas B.C."/>
            <person name="Castelle C.J."/>
            <person name="Morowitz M.J."/>
            <person name="Banfield J.F."/>
        </authorList>
    </citation>
    <scope>NUCLEOTIDE SEQUENCE</scope>
</reference>
<accession>W1XF69</accession>
<gene>
    <name evidence="2" type="ORF">Q604_UNBC16455G0001</name>
</gene>
<feature type="domain" description="Acetolactate synthase small subunit C-terminal" evidence="1">
    <location>
        <begin position="2"/>
        <end position="26"/>
    </location>
</feature>
<dbReference type="InterPro" id="IPR045865">
    <property type="entry name" value="ACT-like_dom_sf"/>
</dbReference>